<accession>A0A409XVE2</accession>
<dbReference type="InParanoid" id="A0A409XVE2"/>
<protein>
    <recommendedName>
        <fullName evidence="4">Arrestin-like N-terminal domain-containing protein</fullName>
    </recommendedName>
</protein>
<feature type="region of interest" description="Disordered" evidence="1">
    <location>
        <begin position="1"/>
        <end position="20"/>
    </location>
</feature>
<reference evidence="2 3" key="1">
    <citation type="journal article" date="2018" name="Evol. Lett.">
        <title>Horizontal gene cluster transfer increased hallucinogenic mushroom diversity.</title>
        <authorList>
            <person name="Reynolds H.T."/>
            <person name="Vijayakumar V."/>
            <person name="Gluck-Thaler E."/>
            <person name="Korotkin H.B."/>
            <person name="Matheny P.B."/>
            <person name="Slot J.C."/>
        </authorList>
    </citation>
    <scope>NUCLEOTIDE SEQUENCE [LARGE SCALE GENOMIC DNA]</scope>
    <source>
        <strain evidence="2 3">2631</strain>
    </source>
</reference>
<dbReference type="OrthoDB" id="3262423at2759"/>
<sequence length="423" mass="47748">MANHTGDGLNSPPEYRYSRSTAPPRYSAVFADPGERLPVDALPTQHEFVLRGGIFKPKPWATLRVYSRPSKVAQKHPIFFGGDIVTGTIDLKLDNQVINSISIVLKGLLVTSFRSDGGTYIFLEHTHNVWSKTDGDPREPTSTRNNFNGKLSGKLEFSFAFPFPTTVDFSSLISNKGKNILPGSMVYQTPQTFLEHNITSNVDYELVLLITHGALRPDGKLKFRVRFIPQITPDSPSDMRQMTYSEGALLPGPEADPEGWASLPQFSIKRILNQHQKLYLAKPLCYTRGTVIPCYLMISSHDSRSLEILADPQLQYVRLTRRIRYFDEPAKCVEQYLQGKEPTTLEEVEEAELAAWWVPPKDVLQEPYLKRLEGEIHLAKELTPSSNFLPLSVEVSHDGPAHLCFLLLKIYATIHSILLRLCR</sequence>
<evidence type="ECO:0000256" key="1">
    <source>
        <dbReference type="SAM" id="MobiDB-lite"/>
    </source>
</evidence>
<dbReference type="Proteomes" id="UP000283269">
    <property type="component" value="Unassembled WGS sequence"/>
</dbReference>
<dbReference type="AlphaFoldDB" id="A0A409XVE2"/>
<proteinExistence type="predicted"/>
<keyword evidence="3" id="KW-1185">Reference proteome</keyword>
<name>A0A409XVE2_PSICY</name>
<dbReference type="InterPro" id="IPR014752">
    <property type="entry name" value="Arrestin-like_C"/>
</dbReference>
<dbReference type="Gene3D" id="2.60.40.640">
    <property type="match status" value="1"/>
</dbReference>
<evidence type="ECO:0000313" key="2">
    <source>
        <dbReference type="EMBL" id="PPQ94799.1"/>
    </source>
</evidence>
<gene>
    <name evidence="2" type="ORF">CVT25_007436</name>
</gene>
<organism evidence="2 3">
    <name type="scientific">Psilocybe cyanescens</name>
    <dbReference type="NCBI Taxonomy" id="93625"/>
    <lineage>
        <taxon>Eukaryota</taxon>
        <taxon>Fungi</taxon>
        <taxon>Dikarya</taxon>
        <taxon>Basidiomycota</taxon>
        <taxon>Agaricomycotina</taxon>
        <taxon>Agaricomycetes</taxon>
        <taxon>Agaricomycetidae</taxon>
        <taxon>Agaricales</taxon>
        <taxon>Agaricineae</taxon>
        <taxon>Strophariaceae</taxon>
        <taxon>Psilocybe</taxon>
    </lineage>
</organism>
<comment type="caution">
    <text evidence="2">The sequence shown here is derived from an EMBL/GenBank/DDBJ whole genome shotgun (WGS) entry which is preliminary data.</text>
</comment>
<dbReference type="EMBL" id="NHYD01000229">
    <property type="protein sequence ID" value="PPQ94799.1"/>
    <property type="molecule type" value="Genomic_DNA"/>
</dbReference>
<evidence type="ECO:0000313" key="3">
    <source>
        <dbReference type="Proteomes" id="UP000283269"/>
    </source>
</evidence>
<evidence type="ECO:0008006" key="4">
    <source>
        <dbReference type="Google" id="ProtNLM"/>
    </source>
</evidence>